<name>A0A3E0I718_9PSEU</name>
<dbReference type="InterPro" id="IPR001296">
    <property type="entry name" value="Glyco_trans_1"/>
</dbReference>
<dbReference type="Pfam" id="PF13439">
    <property type="entry name" value="Glyco_transf_4"/>
    <property type="match status" value="1"/>
</dbReference>
<sequence length="334" mass="35176">MVGEPSPQLAALEAALSALGHEVAVHGHDGVDADLVDRLRDAWTTEPPEVVHAHSWLSGMASVLAVGARPVAKVLSVPMPGSLDAEVQRLERLVCRRVDRVLAPGSAQVRRMAALGVPRSQISVVPPGVDVERFTPHGPSPGRGAVHRLLAVGDLVVHNRFDLPISVLGVLGDTELVVAGGPLRRNPEAKRLLRCAKHYGVQDRLHLLGPVDDMPALYRSADIVVCPPARSAFGTVALEAMACGVPVIASAVGGLADTVVNEVTGLLVPPLRPADLVRAVRHTLADAALREAFGAAGRDRACARFSWERVAADTARAYARAAYGAAPALQRSCR</sequence>
<reference evidence="5 6" key="1">
    <citation type="submission" date="2018-08" db="EMBL/GenBank/DDBJ databases">
        <title>Genomic Encyclopedia of Archaeal and Bacterial Type Strains, Phase II (KMG-II): from individual species to whole genera.</title>
        <authorList>
            <person name="Goeker M."/>
        </authorList>
    </citation>
    <scope>NUCLEOTIDE SEQUENCE [LARGE SCALE GENOMIC DNA]</scope>
    <source>
        <strain evidence="5 6">DSM 45791</strain>
    </source>
</reference>
<evidence type="ECO:0000259" key="4">
    <source>
        <dbReference type="Pfam" id="PF13439"/>
    </source>
</evidence>
<dbReference type="Gene3D" id="3.40.50.2000">
    <property type="entry name" value="Glycogen Phosphorylase B"/>
    <property type="match status" value="2"/>
</dbReference>
<feature type="domain" description="Glycosyl transferase family 1" evidence="3">
    <location>
        <begin position="150"/>
        <end position="299"/>
    </location>
</feature>
<dbReference type="SUPFAM" id="SSF53756">
    <property type="entry name" value="UDP-Glycosyltransferase/glycogen phosphorylase"/>
    <property type="match status" value="1"/>
</dbReference>
<evidence type="ECO:0000313" key="6">
    <source>
        <dbReference type="Proteomes" id="UP000256269"/>
    </source>
</evidence>
<evidence type="ECO:0000313" key="5">
    <source>
        <dbReference type="EMBL" id="REH54427.1"/>
    </source>
</evidence>
<keyword evidence="1" id="KW-0328">Glycosyltransferase</keyword>
<accession>A0A3E0I718</accession>
<keyword evidence="6" id="KW-1185">Reference proteome</keyword>
<comment type="caution">
    <text evidence="5">The sequence shown here is derived from an EMBL/GenBank/DDBJ whole genome shotgun (WGS) entry which is preliminary data.</text>
</comment>
<protein>
    <submittedName>
        <fullName evidence="5">Glycosyltransferase involved in cell wall biosynthesis</fullName>
    </submittedName>
</protein>
<dbReference type="PANTHER" id="PTHR12526">
    <property type="entry name" value="GLYCOSYLTRANSFERASE"/>
    <property type="match status" value="1"/>
</dbReference>
<keyword evidence="2 5" id="KW-0808">Transferase</keyword>
<evidence type="ECO:0000256" key="1">
    <source>
        <dbReference type="ARBA" id="ARBA00022676"/>
    </source>
</evidence>
<organism evidence="5 6">
    <name type="scientific">Kutzneria buriramensis</name>
    <dbReference type="NCBI Taxonomy" id="1045776"/>
    <lineage>
        <taxon>Bacteria</taxon>
        <taxon>Bacillati</taxon>
        <taxon>Actinomycetota</taxon>
        <taxon>Actinomycetes</taxon>
        <taxon>Pseudonocardiales</taxon>
        <taxon>Pseudonocardiaceae</taxon>
        <taxon>Kutzneria</taxon>
    </lineage>
</organism>
<gene>
    <name evidence="5" type="ORF">BCF44_102659</name>
</gene>
<dbReference type="AlphaFoldDB" id="A0A3E0I718"/>
<dbReference type="EMBL" id="QUNO01000002">
    <property type="protein sequence ID" value="REH54427.1"/>
    <property type="molecule type" value="Genomic_DNA"/>
</dbReference>
<dbReference type="InterPro" id="IPR028098">
    <property type="entry name" value="Glyco_trans_4-like_N"/>
</dbReference>
<dbReference type="Pfam" id="PF00534">
    <property type="entry name" value="Glycos_transf_1"/>
    <property type="match status" value="1"/>
</dbReference>
<dbReference type="Proteomes" id="UP000256269">
    <property type="component" value="Unassembled WGS sequence"/>
</dbReference>
<dbReference type="PANTHER" id="PTHR12526:SF635">
    <property type="entry name" value="GLYCOSYL TRANSFERASE GROUP 1"/>
    <property type="match status" value="1"/>
</dbReference>
<evidence type="ECO:0000256" key="2">
    <source>
        <dbReference type="ARBA" id="ARBA00022679"/>
    </source>
</evidence>
<dbReference type="GO" id="GO:0016757">
    <property type="term" value="F:glycosyltransferase activity"/>
    <property type="evidence" value="ECO:0007669"/>
    <property type="project" value="UniProtKB-KW"/>
</dbReference>
<evidence type="ECO:0000259" key="3">
    <source>
        <dbReference type="Pfam" id="PF00534"/>
    </source>
</evidence>
<proteinExistence type="predicted"/>
<feature type="domain" description="Glycosyltransferase subfamily 4-like N-terminal" evidence="4">
    <location>
        <begin position="35"/>
        <end position="133"/>
    </location>
</feature>